<dbReference type="PROSITE" id="PS51194">
    <property type="entry name" value="HELICASE_CTER"/>
    <property type="match status" value="1"/>
</dbReference>
<dbReference type="SMART" id="SM00487">
    <property type="entry name" value="DEXDc"/>
    <property type="match status" value="1"/>
</dbReference>
<evidence type="ECO:0000256" key="4">
    <source>
        <dbReference type="ARBA" id="ARBA00034617"/>
    </source>
</evidence>
<dbReference type="OMA" id="TVENFVY"/>
<dbReference type="InterPro" id="IPR027417">
    <property type="entry name" value="P-loop_NTPase"/>
</dbReference>
<dbReference type="RefSeq" id="XP_018267861.1">
    <property type="nucleotide sequence ID" value="XM_018413689.1"/>
</dbReference>
<proteinExistence type="inferred from homology"/>
<comment type="catalytic activity">
    <reaction evidence="4">
        <text>Couples ATP hydrolysis with the unwinding of duplex DNA by translocating in the 3'-5' direction.</text>
        <dbReference type="EC" id="5.6.2.4"/>
    </reaction>
</comment>
<dbReference type="PANTHER" id="PTHR13710:SF120">
    <property type="entry name" value="BIFUNCTIONAL 3'-5' EXONUCLEASE_ATP-DEPENDENT HELICASE WRN"/>
    <property type="match status" value="1"/>
</dbReference>
<dbReference type="InterPro" id="IPR011545">
    <property type="entry name" value="DEAD/DEAH_box_helicase_dom"/>
</dbReference>
<dbReference type="InterPro" id="IPR032284">
    <property type="entry name" value="RecQ_Zn-bd"/>
</dbReference>
<dbReference type="InterPro" id="IPR036388">
    <property type="entry name" value="WH-like_DNA-bd_sf"/>
</dbReference>
<evidence type="ECO:0000256" key="1">
    <source>
        <dbReference type="ARBA" id="ARBA00005446"/>
    </source>
</evidence>
<evidence type="ECO:0000256" key="6">
    <source>
        <dbReference type="SAM" id="MobiDB-lite"/>
    </source>
</evidence>
<dbReference type="GO" id="GO:0005694">
    <property type="term" value="C:chromosome"/>
    <property type="evidence" value="ECO:0007669"/>
    <property type="project" value="TreeGrafter"/>
</dbReference>
<accession>A0A0P9GG60</accession>
<feature type="domain" description="Helicase C-terminal" evidence="8">
    <location>
        <begin position="224"/>
        <end position="371"/>
    </location>
</feature>
<reference evidence="9 10" key="1">
    <citation type="journal article" date="2015" name="Front. Microbiol.">
        <title>Genome sequence of the plant growth promoting endophytic yeast Rhodotorula graminis WP1.</title>
        <authorList>
            <person name="Firrincieli A."/>
            <person name="Otillar R."/>
            <person name="Salamov A."/>
            <person name="Schmutz J."/>
            <person name="Khan Z."/>
            <person name="Redman R.S."/>
            <person name="Fleck N.D."/>
            <person name="Lindquist E."/>
            <person name="Grigoriev I.V."/>
            <person name="Doty S.L."/>
        </authorList>
    </citation>
    <scope>NUCLEOTIDE SEQUENCE [LARGE SCALE GENOMIC DNA]</scope>
    <source>
        <strain evidence="9 10">WP1</strain>
    </source>
</reference>
<dbReference type="GO" id="GO:0000724">
    <property type="term" value="P:double-strand break repair via homologous recombination"/>
    <property type="evidence" value="ECO:0007669"/>
    <property type="project" value="TreeGrafter"/>
</dbReference>
<dbReference type="PANTHER" id="PTHR13710">
    <property type="entry name" value="DNA HELICASE RECQ FAMILY MEMBER"/>
    <property type="match status" value="1"/>
</dbReference>
<dbReference type="Pfam" id="PF00271">
    <property type="entry name" value="Helicase_C"/>
    <property type="match status" value="1"/>
</dbReference>
<dbReference type="EC" id="5.6.2.4" evidence="5"/>
<evidence type="ECO:0000256" key="3">
    <source>
        <dbReference type="ARBA" id="ARBA00022840"/>
    </source>
</evidence>
<protein>
    <recommendedName>
        <fullName evidence="5">DNA 3'-5' helicase</fullName>
        <ecNumber evidence="5">5.6.2.4</ecNumber>
    </recommendedName>
</protein>
<dbReference type="GO" id="GO:0005524">
    <property type="term" value="F:ATP binding"/>
    <property type="evidence" value="ECO:0007669"/>
    <property type="project" value="UniProtKB-KW"/>
</dbReference>
<dbReference type="GO" id="GO:0005634">
    <property type="term" value="C:nucleus"/>
    <property type="evidence" value="ECO:0007669"/>
    <property type="project" value="TreeGrafter"/>
</dbReference>
<evidence type="ECO:0000313" key="9">
    <source>
        <dbReference type="EMBL" id="KPV71812.1"/>
    </source>
</evidence>
<evidence type="ECO:0000256" key="2">
    <source>
        <dbReference type="ARBA" id="ARBA00022741"/>
    </source>
</evidence>
<evidence type="ECO:0000313" key="10">
    <source>
        <dbReference type="Proteomes" id="UP000053890"/>
    </source>
</evidence>
<evidence type="ECO:0000256" key="5">
    <source>
        <dbReference type="ARBA" id="ARBA00034808"/>
    </source>
</evidence>
<dbReference type="PROSITE" id="PS51192">
    <property type="entry name" value="HELICASE_ATP_BIND_1"/>
    <property type="match status" value="1"/>
</dbReference>
<dbReference type="SMART" id="SM00490">
    <property type="entry name" value="HELICc"/>
    <property type="match status" value="1"/>
</dbReference>
<dbReference type="Pfam" id="PF00270">
    <property type="entry name" value="DEAD"/>
    <property type="match status" value="1"/>
</dbReference>
<dbReference type="EMBL" id="KQ474091">
    <property type="protein sequence ID" value="KPV71812.1"/>
    <property type="molecule type" value="Genomic_DNA"/>
</dbReference>
<dbReference type="GO" id="GO:0009378">
    <property type="term" value="F:four-way junction helicase activity"/>
    <property type="evidence" value="ECO:0007669"/>
    <property type="project" value="TreeGrafter"/>
</dbReference>
<dbReference type="GO" id="GO:0003676">
    <property type="term" value="F:nucleic acid binding"/>
    <property type="evidence" value="ECO:0007669"/>
    <property type="project" value="InterPro"/>
</dbReference>
<evidence type="ECO:0000259" key="7">
    <source>
        <dbReference type="PROSITE" id="PS51192"/>
    </source>
</evidence>
<dbReference type="InterPro" id="IPR014001">
    <property type="entry name" value="Helicase_ATP-bd"/>
</dbReference>
<evidence type="ECO:0000259" key="8">
    <source>
        <dbReference type="PROSITE" id="PS51194"/>
    </source>
</evidence>
<feature type="domain" description="Helicase ATP-binding" evidence="7">
    <location>
        <begin position="26"/>
        <end position="196"/>
    </location>
</feature>
<dbReference type="GO" id="GO:0005737">
    <property type="term" value="C:cytoplasm"/>
    <property type="evidence" value="ECO:0007669"/>
    <property type="project" value="TreeGrafter"/>
</dbReference>
<dbReference type="OrthoDB" id="2507344at2759"/>
<sequence>MEDAQKVLKTTFGFSSFRGVQAKVIERLLVDKKNALCLMPTGGGKSLCFQVPALVPSLCATRSARKANPACSQCLDGLTLVVSPLIALMKDQVDVLRAKGVAAASMDSSLSMEESMAVKRDLREGKLKILYVAPERLNNELFVSMISEQKVALLAVEYVARFAVEIAAERVLCLTATATPTVVKEICDADDGFDIDLEHGVFSTGAYRPNLSLLIKPCANYRSKVSVLAPFLRTRGKGAAIVYVTVQKTADELARELKESYQIDTRSYHAGMAADKRKEVQDWFIGGCGVVVATIAFGMGIDKANIRQVVHFTMPKTLENYSQEVGRAGRDGLPSTCLMLPSSADMPILESFARANTPSRKSVKEWLDVVFLSTIEADGTMSANPYEQSQTFDIGKNTLSLLYALLELQQGLLRATTPFYSSYQLKPSSSNPSAFKTKVENDESPEAVAIRAHWKKGPTWHTVDVVPAAEDSNIPRADLVRCISRWELHGLCEVKVAGVRNRYHVTGTLPELDEDIDELADKLYKQLYDREEADVKRLRNVVDFVRGGKCYAQELAEYFGDPTSVPNGTCGNCSFCTTKAKIPFEPRYDAPFTDKQIAFVMGVCGVRDDPRFLARLAFGVSSPRITALGLSKHDVYGCCDTADFSKLLERFEAECASQGFKNRSVLAPPKQSATGAGSTGKAAAPAKRGAAAGGGAAGGAKKARK</sequence>
<feature type="compositionally biased region" description="Low complexity" evidence="6">
    <location>
        <begin position="672"/>
        <end position="690"/>
    </location>
</feature>
<gene>
    <name evidence="9" type="ORF">RHOBADRAFT_40156</name>
</gene>
<dbReference type="Proteomes" id="UP000053890">
    <property type="component" value="Unassembled WGS sequence"/>
</dbReference>
<dbReference type="AlphaFoldDB" id="A0A0P9GG60"/>
<comment type="similarity">
    <text evidence="1">Belongs to the helicase family. RecQ subfamily.</text>
</comment>
<keyword evidence="2" id="KW-0547">Nucleotide-binding</keyword>
<dbReference type="InterPro" id="IPR001650">
    <property type="entry name" value="Helicase_C-like"/>
</dbReference>
<dbReference type="Gene3D" id="3.40.50.300">
    <property type="entry name" value="P-loop containing nucleotide triphosphate hydrolases"/>
    <property type="match status" value="2"/>
</dbReference>
<dbReference type="STRING" id="578459.A0A0P9GG60"/>
<dbReference type="GO" id="GO:0043138">
    <property type="term" value="F:3'-5' DNA helicase activity"/>
    <property type="evidence" value="ECO:0007669"/>
    <property type="project" value="UniProtKB-EC"/>
</dbReference>
<dbReference type="CDD" id="cd17920">
    <property type="entry name" value="DEXHc_RecQ"/>
    <property type="match status" value="1"/>
</dbReference>
<dbReference type="Gene3D" id="1.10.10.10">
    <property type="entry name" value="Winged helix-like DNA-binding domain superfamily/Winged helix DNA-binding domain"/>
    <property type="match status" value="1"/>
</dbReference>
<dbReference type="SUPFAM" id="SSF52540">
    <property type="entry name" value="P-loop containing nucleoside triphosphate hydrolases"/>
    <property type="match status" value="1"/>
</dbReference>
<keyword evidence="3" id="KW-0067">ATP-binding</keyword>
<dbReference type="Pfam" id="PF16124">
    <property type="entry name" value="RecQ_Zn_bind"/>
    <property type="match status" value="1"/>
</dbReference>
<feature type="region of interest" description="Disordered" evidence="6">
    <location>
        <begin position="666"/>
        <end position="705"/>
    </location>
</feature>
<name>A0A0P9GG60_RHOGW</name>
<keyword evidence="10" id="KW-1185">Reference proteome</keyword>
<dbReference type="GeneID" id="28974138"/>
<organism evidence="9 10">
    <name type="scientific">Rhodotorula graminis (strain WP1)</name>
    <dbReference type="NCBI Taxonomy" id="578459"/>
    <lineage>
        <taxon>Eukaryota</taxon>
        <taxon>Fungi</taxon>
        <taxon>Dikarya</taxon>
        <taxon>Basidiomycota</taxon>
        <taxon>Pucciniomycotina</taxon>
        <taxon>Microbotryomycetes</taxon>
        <taxon>Sporidiobolales</taxon>
        <taxon>Sporidiobolaceae</taxon>
        <taxon>Rhodotorula</taxon>
    </lineage>
</organism>